<sequence length="166" mass="18969">MGSSHYCNKIKNLLNMFEIKQVVEDYTRCTDISSTLFDYVLINYDGITATVHSVRKITAQSVISVVVHGPEWFSPYNVKSKFTELKLLELNNLSRIVSGLKNKRGSEFMDVKFIKSTFGVIGNHLIKSSLEYGIFPDQLKTSIVVPIQKVANSKYSWEYKAHQYFA</sequence>
<dbReference type="EMBL" id="JABFTP020000185">
    <property type="protein sequence ID" value="KAL3288243.1"/>
    <property type="molecule type" value="Genomic_DNA"/>
</dbReference>
<evidence type="ECO:0000313" key="1">
    <source>
        <dbReference type="EMBL" id="KAL3288243.1"/>
    </source>
</evidence>
<keyword evidence="2" id="KW-1185">Reference proteome</keyword>
<evidence type="ECO:0000313" key="2">
    <source>
        <dbReference type="Proteomes" id="UP001516400"/>
    </source>
</evidence>
<feature type="non-terminal residue" evidence="1">
    <location>
        <position position="166"/>
    </location>
</feature>
<comment type="caution">
    <text evidence="1">The sequence shown here is derived from an EMBL/GenBank/DDBJ whole genome shotgun (WGS) entry which is preliminary data.</text>
</comment>
<dbReference type="Proteomes" id="UP001516400">
    <property type="component" value="Unassembled WGS sequence"/>
</dbReference>
<proteinExistence type="predicted"/>
<reference evidence="1 2" key="1">
    <citation type="journal article" date="2021" name="BMC Biol.">
        <title>Horizontally acquired antibacterial genes associated with adaptive radiation of ladybird beetles.</title>
        <authorList>
            <person name="Li H.S."/>
            <person name="Tang X.F."/>
            <person name="Huang Y.H."/>
            <person name="Xu Z.Y."/>
            <person name="Chen M.L."/>
            <person name="Du X.Y."/>
            <person name="Qiu B.Y."/>
            <person name="Chen P.T."/>
            <person name="Zhang W."/>
            <person name="Slipinski A."/>
            <person name="Escalona H.E."/>
            <person name="Waterhouse R.M."/>
            <person name="Zwick A."/>
            <person name="Pang H."/>
        </authorList>
    </citation>
    <scope>NUCLEOTIDE SEQUENCE [LARGE SCALE GENOMIC DNA]</scope>
    <source>
        <strain evidence="1">SYSU2018</strain>
    </source>
</reference>
<organism evidence="1 2">
    <name type="scientific">Cryptolaemus montrouzieri</name>
    <dbReference type="NCBI Taxonomy" id="559131"/>
    <lineage>
        <taxon>Eukaryota</taxon>
        <taxon>Metazoa</taxon>
        <taxon>Ecdysozoa</taxon>
        <taxon>Arthropoda</taxon>
        <taxon>Hexapoda</taxon>
        <taxon>Insecta</taxon>
        <taxon>Pterygota</taxon>
        <taxon>Neoptera</taxon>
        <taxon>Endopterygota</taxon>
        <taxon>Coleoptera</taxon>
        <taxon>Polyphaga</taxon>
        <taxon>Cucujiformia</taxon>
        <taxon>Coccinelloidea</taxon>
        <taxon>Coccinellidae</taxon>
        <taxon>Scymninae</taxon>
        <taxon>Scymnini</taxon>
        <taxon>Cryptolaemus</taxon>
    </lineage>
</organism>
<name>A0ABD2PB82_9CUCU</name>
<accession>A0ABD2PB82</accession>
<protein>
    <submittedName>
        <fullName evidence="1">Uncharacterized protein</fullName>
    </submittedName>
</protein>
<gene>
    <name evidence="1" type="ORF">HHI36_002692</name>
</gene>
<dbReference type="AlphaFoldDB" id="A0ABD2PB82"/>